<sequence>MHFLNAKDVKTTEIHLQINEVHEENIMSEGIVRKWVRAFQDGHTNAHHEERSGLLSDITEDLVRKVDGKVRENRRFTTSSFKKCSSWNCDRTFK</sequence>
<proteinExistence type="predicted"/>
<evidence type="ECO:0000313" key="2">
    <source>
        <dbReference type="Proteomes" id="UP000499080"/>
    </source>
</evidence>
<accession>A0A4Y2LHX2</accession>
<dbReference type="AlphaFoldDB" id="A0A4Y2LHX2"/>
<evidence type="ECO:0000313" key="1">
    <source>
        <dbReference type="EMBL" id="GBN14154.1"/>
    </source>
</evidence>
<reference evidence="1 2" key="1">
    <citation type="journal article" date="2019" name="Sci. Rep.">
        <title>Orb-weaving spider Araneus ventricosus genome elucidates the spidroin gene catalogue.</title>
        <authorList>
            <person name="Kono N."/>
            <person name="Nakamura H."/>
            <person name="Ohtoshi R."/>
            <person name="Moran D.A.P."/>
            <person name="Shinohara A."/>
            <person name="Yoshida Y."/>
            <person name="Fujiwara M."/>
            <person name="Mori M."/>
            <person name="Tomita M."/>
            <person name="Arakawa K."/>
        </authorList>
    </citation>
    <scope>NUCLEOTIDE SEQUENCE [LARGE SCALE GENOMIC DNA]</scope>
</reference>
<dbReference type="Proteomes" id="UP000499080">
    <property type="component" value="Unassembled WGS sequence"/>
</dbReference>
<protein>
    <recommendedName>
        <fullName evidence="3">Mos1 transposase HTH domain-containing protein</fullName>
    </recommendedName>
</protein>
<dbReference type="OrthoDB" id="8191996at2759"/>
<organism evidence="1 2">
    <name type="scientific">Araneus ventricosus</name>
    <name type="common">Orbweaver spider</name>
    <name type="synonym">Epeira ventricosa</name>
    <dbReference type="NCBI Taxonomy" id="182803"/>
    <lineage>
        <taxon>Eukaryota</taxon>
        <taxon>Metazoa</taxon>
        <taxon>Ecdysozoa</taxon>
        <taxon>Arthropoda</taxon>
        <taxon>Chelicerata</taxon>
        <taxon>Arachnida</taxon>
        <taxon>Araneae</taxon>
        <taxon>Araneomorphae</taxon>
        <taxon>Entelegynae</taxon>
        <taxon>Araneoidea</taxon>
        <taxon>Araneidae</taxon>
        <taxon>Araneus</taxon>
    </lineage>
</organism>
<keyword evidence="2" id="KW-1185">Reference proteome</keyword>
<dbReference type="EMBL" id="BGPR01199552">
    <property type="protein sequence ID" value="GBN14154.1"/>
    <property type="molecule type" value="Genomic_DNA"/>
</dbReference>
<evidence type="ECO:0008006" key="3">
    <source>
        <dbReference type="Google" id="ProtNLM"/>
    </source>
</evidence>
<gene>
    <name evidence="1" type="ORF">AVEN_53768_1</name>
</gene>
<name>A0A4Y2LHX2_ARAVE</name>
<comment type="caution">
    <text evidence="1">The sequence shown here is derived from an EMBL/GenBank/DDBJ whole genome shotgun (WGS) entry which is preliminary data.</text>
</comment>